<dbReference type="EMBL" id="JAKELL010000014">
    <property type="protein sequence ID" value="KAH8994628.1"/>
    <property type="molecule type" value="Genomic_DNA"/>
</dbReference>
<evidence type="ECO:0000313" key="1">
    <source>
        <dbReference type="EMBL" id="KAH8994628.1"/>
    </source>
</evidence>
<name>A0AAD4QF31_9AGAM</name>
<dbReference type="AlphaFoldDB" id="A0AAD4QF31"/>
<proteinExistence type="predicted"/>
<sequence>MLPKFCGLSGMELQLAFNSLLRLKRAIEYGLESEPPSGDSNSDVASLDGLEQQIDTTLSLLGSKLELQVEGSQDIWTKLTTTFEITFAGFIDLKPNSEERIAATTSLGQNELWSSANLHRHLHLLENVIPQKTEASSHAWIDAFFFRASAMLLPDQHMILNMEQIVPAMTTSPLNFPSLSGLVDYFAVVVANQRVASKSALTISTI</sequence>
<organism evidence="1 2">
    <name type="scientific">Lactarius akahatsu</name>
    <dbReference type="NCBI Taxonomy" id="416441"/>
    <lineage>
        <taxon>Eukaryota</taxon>
        <taxon>Fungi</taxon>
        <taxon>Dikarya</taxon>
        <taxon>Basidiomycota</taxon>
        <taxon>Agaricomycotina</taxon>
        <taxon>Agaricomycetes</taxon>
        <taxon>Russulales</taxon>
        <taxon>Russulaceae</taxon>
        <taxon>Lactarius</taxon>
    </lineage>
</organism>
<reference evidence="1" key="1">
    <citation type="submission" date="2022-01" db="EMBL/GenBank/DDBJ databases">
        <title>Comparative genomics reveals a dynamic genome evolution in the ectomycorrhizal milk-cap (Lactarius) mushrooms.</title>
        <authorList>
            <consortium name="DOE Joint Genome Institute"/>
            <person name="Lebreton A."/>
            <person name="Tang N."/>
            <person name="Kuo A."/>
            <person name="LaButti K."/>
            <person name="Drula E."/>
            <person name="Barry K."/>
            <person name="Clum A."/>
            <person name="Lipzen A."/>
            <person name="Mousain D."/>
            <person name="Ng V."/>
            <person name="Wang R."/>
            <person name="Wang X."/>
            <person name="Dai Y."/>
            <person name="Henrissat B."/>
            <person name="Grigoriev I.V."/>
            <person name="Guerin-Laguette A."/>
            <person name="Yu F."/>
            <person name="Martin F.M."/>
        </authorList>
    </citation>
    <scope>NUCLEOTIDE SEQUENCE</scope>
    <source>
        <strain evidence="1">QP</strain>
    </source>
</reference>
<accession>A0AAD4QF31</accession>
<keyword evidence="2" id="KW-1185">Reference proteome</keyword>
<evidence type="ECO:0000313" key="2">
    <source>
        <dbReference type="Proteomes" id="UP001201163"/>
    </source>
</evidence>
<protein>
    <submittedName>
        <fullName evidence="1">Uncharacterized protein</fullName>
    </submittedName>
</protein>
<dbReference type="Proteomes" id="UP001201163">
    <property type="component" value="Unassembled WGS sequence"/>
</dbReference>
<comment type="caution">
    <text evidence="1">The sequence shown here is derived from an EMBL/GenBank/DDBJ whole genome shotgun (WGS) entry which is preliminary data.</text>
</comment>
<gene>
    <name evidence="1" type="ORF">EDB92DRAFT_1850465</name>
</gene>